<name>A0A2S0I621_9BURK</name>
<reference evidence="1 2" key="1">
    <citation type="submission" date="2017-09" db="EMBL/GenBank/DDBJ databases">
        <title>Genomic, metabolic, and phenotypic characteristics of bacterial isolates from the natural microbiome of the model nematode Caenorhabditis elegans.</title>
        <authorList>
            <person name="Zimmermann J."/>
            <person name="Obeng N."/>
            <person name="Yang W."/>
            <person name="Obeng O."/>
            <person name="Kissoyan K."/>
            <person name="Pees B."/>
            <person name="Dirksen P."/>
            <person name="Hoppner M."/>
            <person name="Franke A."/>
            <person name="Rosenstiel P."/>
            <person name="Leippe M."/>
            <person name="Dierking K."/>
            <person name="Kaleta C."/>
            <person name="Schulenburg H."/>
        </authorList>
    </citation>
    <scope>NUCLEOTIDE SEQUENCE [LARGE SCALE GENOMIC DNA]</scope>
    <source>
        <strain evidence="1 2">MYb73</strain>
    </source>
</reference>
<evidence type="ECO:0000313" key="2">
    <source>
        <dbReference type="Proteomes" id="UP000239477"/>
    </source>
</evidence>
<accession>A0A2S0I621</accession>
<dbReference type="AlphaFoldDB" id="A0A2S0I621"/>
<organism evidence="1 2">
    <name type="scientific">Achromobacter spanius</name>
    <dbReference type="NCBI Taxonomy" id="217203"/>
    <lineage>
        <taxon>Bacteria</taxon>
        <taxon>Pseudomonadati</taxon>
        <taxon>Pseudomonadota</taxon>
        <taxon>Betaproteobacteria</taxon>
        <taxon>Burkholderiales</taxon>
        <taxon>Alcaligenaceae</taxon>
        <taxon>Achromobacter</taxon>
    </lineage>
</organism>
<dbReference type="EMBL" id="CP023270">
    <property type="protein sequence ID" value="AVJ27455.1"/>
    <property type="molecule type" value="Genomic_DNA"/>
</dbReference>
<evidence type="ECO:0000313" key="1">
    <source>
        <dbReference type="EMBL" id="AVJ27455.1"/>
    </source>
</evidence>
<protein>
    <submittedName>
        <fullName evidence="1">Uncharacterized protein</fullName>
    </submittedName>
</protein>
<gene>
    <name evidence="1" type="ORF">CLM73_10220</name>
</gene>
<dbReference type="Proteomes" id="UP000239477">
    <property type="component" value="Chromosome"/>
</dbReference>
<keyword evidence="2" id="KW-1185">Reference proteome</keyword>
<sequence>MMQGAPQEMFDPDNKTSDSPYGFILCKSFALKPETLVKNYWTACLKGEPQHSPSVLVSLADGVVMFVNAQGQLLRNAQGAVLAAMFRHPGGEFQYLLSELIHACQNGRTSDVLPHYRYVIGAHANSSVQCQYYPLS</sequence>
<proteinExistence type="predicted"/>